<comment type="caution">
    <text evidence="3">The sequence shown here is derived from an EMBL/GenBank/DDBJ whole genome shotgun (WGS) entry which is preliminary data.</text>
</comment>
<feature type="chain" id="PRO_5031338944" description="Lipoprotein" evidence="2">
    <location>
        <begin position="26"/>
        <end position="274"/>
    </location>
</feature>
<dbReference type="EMBL" id="JACHXD010000003">
    <property type="protein sequence ID" value="MBB3118560.1"/>
    <property type="molecule type" value="Genomic_DNA"/>
</dbReference>
<sequence length="274" mass="30546">MQARSLLLLLGCLLLAGCASQQRMAEVRSFAAEADKLAAYVELSQRFRETYERERPYLPPAAEQRERETDRQRQQMYPDLLAIEGNVLLYLQTLGQLAGAEQFSAVPPLRQLSGQIQAWPDSGLNPQHVQAYTRLATAIARFAGGQRQQQAVWELLRDGYQPLQDCLAAMATVLRLYGKHHENEQRMVLGMLEMEIPFAAAPQERLLAALAKAHQREKAREYRLVGLRQAEAAQQVEALRQQHSALYQRLGAAAAPPPAQAATPAALPLSTLSR</sequence>
<gene>
    <name evidence="3" type="ORF">FHS03_001591</name>
</gene>
<evidence type="ECO:0000256" key="2">
    <source>
        <dbReference type="SAM" id="SignalP"/>
    </source>
</evidence>
<evidence type="ECO:0008006" key="5">
    <source>
        <dbReference type="Google" id="ProtNLM"/>
    </source>
</evidence>
<dbReference type="Proteomes" id="UP000541535">
    <property type="component" value="Unassembled WGS sequence"/>
</dbReference>
<reference evidence="3 4" key="1">
    <citation type="submission" date="2020-08" db="EMBL/GenBank/DDBJ databases">
        <title>Genomic Encyclopedia of Type Strains, Phase III (KMG-III): the genomes of soil and plant-associated and newly described type strains.</title>
        <authorList>
            <person name="Whitman W."/>
        </authorList>
    </citation>
    <scope>NUCLEOTIDE SEQUENCE [LARGE SCALE GENOMIC DNA]</scope>
    <source>
        <strain evidence="3 4">CECT 8897</strain>
    </source>
</reference>
<evidence type="ECO:0000256" key="1">
    <source>
        <dbReference type="SAM" id="MobiDB-lite"/>
    </source>
</evidence>
<dbReference type="AlphaFoldDB" id="A0A7W5B9Y4"/>
<organism evidence="3 4">
    <name type="scientific">Pseudoduganella violacea</name>
    <dbReference type="NCBI Taxonomy" id="1715466"/>
    <lineage>
        <taxon>Bacteria</taxon>
        <taxon>Pseudomonadati</taxon>
        <taxon>Pseudomonadota</taxon>
        <taxon>Betaproteobacteria</taxon>
        <taxon>Burkholderiales</taxon>
        <taxon>Oxalobacteraceae</taxon>
        <taxon>Telluria group</taxon>
        <taxon>Pseudoduganella</taxon>
    </lineage>
</organism>
<keyword evidence="2" id="KW-0732">Signal</keyword>
<feature type="compositionally biased region" description="Basic and acidic residues" evidence="1">
    <location>
        <begin position="63"/>
        <end position="73"/>
    </location>
</feature>
<accession>A0A7W5B9Y4</accession>
<proteinExistence type="predicted"/>
<evidence type="ECO:0000313" key="4">
    <source>
        <dbReference type="Proteomes" id="UP000541535"/>
    </source>
</evidence>
<name>A0A7W5B9Y4_9BURK</name>
<dbReference type="RefSeq" id="WP_183440457.1">
    <property type="nucleotide sequence ID" value="NZ_JACHXD010000003.1"/>
</dbReference>
<feature type="region of interest" description="Disordered" evidence="1">
    <location>
        <begin position="54"/>
        <end position="73"/>
    </location>
</feature>
<protein>
    <recommendedName>
        <fullName evidence="5">Lipoprotein</fullName>
    </recommendedName>
</protein>
<feature type="signal peptide" evidence="2">
    <location>
        <begin position="1"/>
        <end position="25"/>
    </location>
</feature>
<evidence type="ECO:0000313" key="3">
    <source>
        <dbReference type="EMBL" id="MBB3118560.1"/>
    </source>
</evidence>
<keyword evidence="4" id="KW-1185">Reference proteome</keyword>
<dbReference type="PROSITE" id="PS51257">
    <property type="entry name" value="PROKAR_LIPOPROTEIN"/>
    <property type="match status" value="1"/>
</dbReference>